<reference evidence="1 2" key="1">
    <citation type="submission" date="2017-12" db="EMBL/GenBank/DDBJ databases">
        <title>Comparative genomics of Botrytis spp.</title>
        <authorList>
            <person name="Valero-Jimenez C.A."/>
            <person name="Tapia P."/>
            <person name="Veloso J."/>
            <person name="Silva-Moreno E."/>
            <person name="Staats M."/>
            <person name="Valdes J.H."/>
            <person name="Van Kan J.A.L."/>
        </authorList>
    </citation>
    <scope>NUCLEOTIDE SEQUENCE [LARGE SCALE GENOMIC DNA]</scope>
    <source>
        <strain evidence="1 2">MUCL11595</strain>
    </source>
</reference>
<name>A0A4Z1HM65_9HELO</name>
<dbReference type="EMBL" id="PQXN01000261">
    <property type="protein sequence ID" value="TGO47820.1"/>
    <property type="molecule type" value="Genomic_DNA"/>
</dbReference>
<dbReference type="AlphaFoldDB" id="A0A4Z1HM65"/>
<evidence type="ECO:0000313" key="2">
    <source>
        <dbReference type="Proteomes" id="UP000297527"/>
    </source>
</evidence>
<dbReference type="Proteomes" id="UP000297527">
    <property type="component" value="Unassembled WGS sequence"/>
</dbReference>
<sequence length="73" mass="8641">MIGLKITREGFQSLCNSKYPGVWDQCVEMPRRSARKRASEMLFMDVRKDLLYRKTKAKHEMRPETCGTMEKEL</sequence>
<proteinExistence type="predicted"/>
<gene>
    <name evidence="1" type="ORF">BCON_0262g00060</name>
</gene>
<comment type="caution">
    <text evidence="1">The sequence shown here is derived from an EMBL/GenBank/DDBJ whole genome shotgun (WGS) entry which is preliminary data.</text>
</comment>
<accession>A0A4Z1HM65</accession>
<keyword evidence="2" id="KW-1185">Reference proteome</keyword>
<organism evidence="1 2">
    <name type="scientific">Botryotinia convoluta</name>
    <dbReference type="NCBI Taxonomy" id="54673"/>
    <lineage>
        <taxon>Eukaryota</taxon>
        <taxon>Fungi</taxon>
        <taxon>Dikarya</taxon>
        <taxon>Ascomycota</taxon>
        <taxon>Pezizomycotina</taxon>
        <taxon>Leotiomycetes</taxon>
        <taxon>Helotiales</taxon>
        <taxon>Sclerotiniaceae</taxon>
        <taxon>Botryotinia</taxon>
    </lineage>
</organism>
<protein>
    <submittedName>
        <fullName evidence="1">Uncharacterized protein</fullName>
    </submittedName>
</protein>
<evidence type="ECO:0000313" key="1">
    <source>
        <dbReference type="EMBL" id="TGO47820.1"/>
    </source>
</evidence>